<feature type="domain" description="Condensin complex subunit 1 N-terminal" evidence="13">
    <location>
        <begin position="78"/>
        <end position="232"/>
    </location>
</feature>
<dbReference type="InterPro" id="IPR011989">
    <property type="entry name" value="ARM-like"/>
</dbReference>
<evidence type="ECO:0000313" key="16">
    <source>
        <dbReference type="Proteomes" id="UP000092461"/>
    </source>
</evidence>
<dbReference type="PANTHER" id="PTHR14222">
    <property type="entry name" value="CONDENSIN"/>
    <property type="match status" value="1"/>
</dbReference>
<dbReference type="Pfam" id="PF12922">
    <property type="entry name" value="Cnd1_N"/>
    <property type="match status" value="1"/>
</dbReference>
<keyword evidence="4" id="KW-0158">Chromosome</keyword>
<evidence type="ECO:0000256" key="11">
    <source>
        <dbReference type="SAM" id="Coils"/>
    </source>
</evidence>
<dbReference type="Gene3D" id="1.25.10.10">
    <property type="entry name" value="Leucine-rich Repeat Variant"/>
    <property type="match status" value="2"/>
</dbReference>
<keyword evidence="7 10" id="KW-0226">DNA condensation</keyword>
<evidence type="ECO:0000256" key="2">
    <source>
        <dbReference type="ARBA" id="ARBA00004286"/>
    </source>
</evidence>
<feature type="domain" description="Condensin complex subunit 1 C-terminal" evidence="12">
    <location>
        <begin position="1036"/>
        <end position="1146"/>
    </location>
</feature>
<evidence type="ECO:0000256" key="7">
    <source>
        <dbReference type="ARBA" id="ARBA00023067"/>
    </source>
</evidence>
<keyword evidence="9 10" id="KW-0131">Cell cycle</keyword>
<sequence length="1156" mass="131710">MQFEFIIPGKNADLLDIEAPRNGYFVKKVHQAAEISELLKRAKAASQIKIYYIFDHFDTFFSVIERAETISPSIAIYAFDLLYTTTDKLGQTLASVLQQSSMEVDERKSLLNATKMILYLVTGLVKAIDQVFLASSGSGEKKKGAQKNDVHIHLTNWDEKRTKSLVQLYNVMQLPLEKLWERSIAEESFVTMICDVGYRTLELDFVRHANATDAVFQILGVAIKRYNHALQFPVRIISILRASETAVHPIADGTSLLEEEFGITTLCGLLLKDLLEVVSNEIDDSKTVKHCAMFLMRLSTTALDIIRPHITMLADILLELDAYQLRNTILQIMGDILRIKLSSEDLSSEMKEEREEYLEHIFDHGQDINSYVRSKVLQTWIQIKEDMAIPLAWHNKVLRLTVQRLEDKSAIVRKNAMILIRSFLERNPFSGKLSMEELSKEVEKQQEKLQELREKMLKIEHDWEEVANDAGSIVMDYLAHVDTNGDADIRPAGSPSKQMENHTELVIEYLEKKDYLSALKLVYATDINAESVSSMQMREKCAYYMTLLSTYYFIAHGHKEIKEEFDKQEHTVQFHTDCIDFMKIIQSAMPKILELLSSKTNGDVCEAINFFTLGYQFDVKGTLEGMQKMLSVIWCNEKEKKEAVSAAYKKVLFTTDLQGRQHAAKVVKNLCNFIGEMSIGRYISMEFLVNQWVENDDLDHQIIQILFERCTMKLEDTTEKEAREALQLLVLISRTKPSMAIANRGVIESIAFSERGLSDTVLYGTCLDFLMNINVGDSSGKRLKKDSELVQKICETFQLFFFTKNVINFNEIASKTTQFIYTMVQSPDAVCEDVLCRIFDECRKLFEASEVKMTQESTQLTKNRKIIQLTLPSCILNRLIYTLGMFGLRELIFLDTSVYNNVKYRQELKNMKKNAVNGRANTSIASPALDTSASNALKRITETDEEALVGPTSDDNTAEVINFICEEVLLFKPQSILRKYTTCIADICCNPSQFNDEELFQTAVMSLIRFMCVSSSFCEGNLGLLMNILSGTRNSTVKCNIIIGAADLTFRSPNVTEPWTGHFYNSLHDENTRVRMTTVKMLSYLLMHEMIRVKGQISELALRLVDEDDEIRTSTEEFFKEVSVKSTILYNVMPDIISRLGTNLRSACSAAAESIS</sequence>
<evidence type="ECO:0000259" key="13">
    <source>
        <dbReference type="Pfam" id="PF12922"/>
    </source>
</evidence>
<dbReference type="InterPro" id="IPR016024">
    <property type="entry name" value="ARM-type_fold"/>
</dbReference>
<name>A0A1B0GH99_LUTLO</name>
<reference evidence="16" key="1">
    <citation type="submission" date="2012-05" db="EMBL/GenBank/DDBJ databases">
        <title>Whole Genome Assembly of Lutzomyia longipalpis.</title>
        <authorList>
            <person name="Richards S."/>
            <person name="Qu C."/>
            <person name="Dillon R."/>
            <person name="Worley K."/>
            <person name="Scherer S."/>
            <person name="Batterton M."/>
            <person name="Taylor A."/>
            <person name="Hawes A."/>
            <person name="Hernandez B."/>
            <person name="Kovar C."/>
            <person name="Mandapat C."/>
            <person name="Pham C."/>
            <person name="Qu C."/>
            <person name="Jing C."/>
            <person name="Bess C."/>
            <person name="Bandaranaike D."/>
            <person name="Ngo D."/>
            <person name="Ongeri F."/>
            <person name="Arias F."/>
            <person name="Lara F."/>
            <person name="Weissenberger G."/>
            <person name="Kamau G."/>
            <person name="Han H."/>
            <person name="Shen H."/>
            <person name="Dinh H."/>
            <person name="Khalil I."/>
            <person name="Jones J."/>
            <person name="Shafer J."/>
            <person name="Jayaseelan J."/>
            <person name="Quiroz J."/>
            <person name="Blankenburg K."/>
            <person name="Nguyen L."/>
            <person name="Jackson L."/>
            <person name="Francisco L."/>
            <person name="Tang L.-Y."/>
            <person name="Pu L.-L."/>
            <person name="Perales L."/>
            <person name="Lorensuhewa L."/>
            <person name="Munidasa M."/>
            <person name="Coyle M."/>
            <person name="Taylor M."/>
            <person name="Puazo M."/>
            <person name="Firestine M."/>
            <person name="Scheel M."/>
            <person name="Javaid M."/>
            <person name="Wang M."/>
            <person name="Li M."/>
            <person name="Tabassum N."/>
            <person name="Saada N."/>
            <person name="Osuji N."/>
            <person name="Aqrawi P."/>
            <person name="Fu Q."/>
            <person name="Thornton R."/>
            <person name="Raj R."/>
            <person name="Goodspeed R."/>
            <person name="Mata R."/>
            <person name="Najjar R."/>
            <person name="Gubbala S."/>
            <person name="Lee S."/>
            <person name="Denson S."/>
            <person name="Patil S."/>
            <person name="Macmil S."/>
            <person name="Qi S."/>
            <person name="Matskevitch T."/>
            <person name="Palculict T."/>
            <person name="Mathew T."/>
            <person name="Vee V."/>
            <person name="Velamala V."/>
            <person name="Korchina V."/>
            <person name="Cai W."/>
            <person name="Liu W."/>
            <person name="Dai W."/>
            <person name="Zou X."/>
            <person name="Zhu Y."/>
            <person name="Zhang Y."/>
            <person name="Wu Y.-Q."/>
            <person name="Xin Y."/>
            <person name="Nazarath L."/>
            <person name="Kovar C."/>
            <person name="Han Y."/>
            <person name="Muzny D."/>
            <person name="Gibbs R."/>
        </authorList>
    </citation>
    <scope>NUCLEOTIDE SEQUENCE [LARGE SCALE GENOMIC DNA]</scope>
    <source>
        <strain evidence="16">Jacobina</strain>
    </source>
</reference>
<accession>A0A1B0GH99</accession>
<dbReference type="GO" id="GO:0007076">
    <property type="term" value="P:mitotic chromosome condensation"/>
    <property type="evidence" value="ECO:0007669"/>
    <property type="project" value="InterPro"/>
</dbReference>
<evidence type="ECO:0000256" key="9">
    <source>
        <dbReference type="ARBA" id="ARBA00023306"/>
    </source>
</evidence>
<evidence type="ECO:0000256" key="4">
    <source>
        <dbReference type="ARBA" id="ARBA00022454"/>
    </source>
</evidence>
<dbReference type="InterPro" id="IPR007673">
    <property type="entry name" value="Condensin_cplx_su1"/>
</dbReference>
<keyword evidence="8" id="KW-0539">Nucleus</keyword>
<keyword evidence="16" id="KW-1185">Reference proteome</keyword>
<dbReference type="InterPro" id="IPR032682">
    <property type="entry name" value="Cnd1_C"/>
</dbReference>
<evidence type="ECO:0000256" key="3">
    <source>
        <dbReference type="ARBA" id="ARBA00009606"/>
    </source>
</evidence>
<dbReference type="VEuPathDB" id="VectorBase:LLOJ001074"/>
<dbReference type="InterPro" id="IPR026971">
    <property type="entry name" value="CND1/NCAPD3"/>
</dbReference>
<dbReference type="InterPro" id="IPR024324">
    <property type="entry name" value="Condensin_cplx_su1_N"/>
</dbReference>
<dbReference type="EnsemblMetazoa" id="LLOJ001074-RA">
    <property type="protein sequence ID" value="LLOJ001074-PA"/>
    <property type="gene ID" value="LLOJ001074"/>
</dbReference>
<protein>
    <recommendedName>
        <fullName evidence="10">Condensin complex subunit 1</fullName>
    </recommendedName>
</protein>
<dbReference type="EMBL" id="AJWK01004110">
    <property type="status" value="NOT_ANNOTATED_CDS"/>
    <property type="molecule type" value="Genomic_DNA"/>
</dbReference>
<keyword evidence="6 10" id="KW-0498">Mitosis</keyword>
<evidence type="ECO:0000256" key="1">
    <source>
        <dbReference type="ARBA" id="ARBA00004123"/>
    </source>
</evidence>
<dbReference type="EMBL" id="GITU01001591">
    <property type="protein sequence ID" value="MBC1170294.1"/>
    <property type="molecule type" value="Transcribed_RNA"/>
</dbReference>
<dbReference type="PIRSF" id="PIRSF017127">
    <property type="entry name" value="Condensin_D2"/>
    <property type="match status" value="1"/>
</dbReference>
<dbReference type="Proteomes" id="UP000092461">
    <property type="component" value="Unassembled WGS sequence"/>
</dbReference>
<dbReference type="GO" id="GO:0005634">
    <property type="term" value="C:nucleus"/>
    <property type="evidence" value="ECO:0007669"/>
    <property type="project" value="UniProtKB-SubCell"/>
</dbReference>
<dbReference type="EMBL" id="AJWK01004111">
    <property type="status" value="NOT_ANNOTATED_CDS"/>
    <property type="molecule type" value="Genomic_DNA"/>
</dbReference>
<evidence type="ECO:0000259" key="12">
    <source>
        <dbReference type="Pfam" id="PF12717"/>
    </source>
</evidence>
<evidence type="ECO:0000256" key="10">
    <source>
        <dbReference type="PIRNR" id="PIRNR017127"/>
    </source>
</evidence>
<dbReference type="GO" id="GO:0010032">
    <property type="term" value="P:meiotic chromosome condensation"/>
    <property type="evidence" value="ECO:0007669"/>
    <property type="project" value="TreeGrafter"/>
</dbReference>
<evidence type="ECO:0000313" key="15">
    <source>
        <dbReference type="EnsemblMetazoa" id="LLOJ001074-PA"/>
    </source>
</evidence>
<evidence type="ECO:0000313" key="14">
    <source>
        <dbReference type="EMBL" id="MBC1170294.1"/>
    </source>
</evidence>
<comment type="subcellular location">
    <subcellularLocation>
        <location evidence="2">Chromosome</location>
    </subcellularLocation>
    <subcellularLocation>
        <location evidence="1">Nucleus</location>
    </subcellularLocation>
</comment>
<keyword evidence="5 10" id="KW-0132">Cell division</keyword>
<dbReference type="AlphaFoldDB" id="A0A1B0GH99"/>
<reference evidence="14" key="2">
    <citation type="journal article" date="2020" name="BMC">
        <title>Leishmania infection induces a limited differential gene expression in the sand fly midgut.</title>
        <authorList>
            <person name="Coutinho-Abreu I.V."/>
            <person name="Serafim T.D."/>
            <person name="Meneses C."/>
            <person name="Kamhawi S."/>
            <person name="Oliveira F."/>
            <person name="Valenzuela J.G."/>
        </authorList>
    </citation>
    <scope>NUCLEOTIDE SEQUENCE</scope>
    <source>
        <strain evidence="14">Jacobina</strain>
        <tissue evidence="14">Midgut</tissue>
    </source>
</reference>
<dbReference type="SUPFAM" id="SSF48371">
    <property type="entry name" value="ARM repeat"/>
    <property type="match status" value="1"/>
</dbReference>
<dbReference type="GO" id="GO:0000796">
    <property type="term" value="C:condensin complex"/>
    <property type="evidence" value="ECO:0007669"/>
    <property type="project" value="TreeGrafter"/>
</dbReference>
<organism evidence="15 16">
    <name type="scientific">Lutzomyia longipalpis</name>
    <name type="common">Sand fly</name>
    <dbReference type="NCBI Taxonomy" id="7200"/>
    <lineage>
        <taxon>Eukaryota</taxon>
        <taxon>Metazoa</taxon>
        <taxon>Ecdysozoa</taxon>
        <taxon>Arthropoda</taxon>
        <taxon>Hexapoda</taxon>
        <taxon>Insecta</taxon>
        <taxon>Pterygota</taxon>
        <taxon>Neoptera</taxon>
        <taxon>Endopterygota</taxon>
        <taxon>Diptera</taxon>
        <taxon>Nematocera</taxon>
        <taxon>Psychodoidea</taxon>
        <taxon>Psychodidae</taxon>
        <taxon>Lutzomyia</taxon>
        <taxon>Lutzomyia</taxon>
    </lineage>
</organism>
<evidence type="ECO:0000256" key="8">
    <source>
        <dbReference type="ARBA" id="ARBA00023242"/>
    </source>
</evidence>
<keyword evidence="11" id="KW-0175">Coiled coil</keyword>
<dbReference type="PANTHER" id="PTHR14222:SF2">
    <property type="entry name" value="CONDENSIN COMPLEX SUBUNIT 1"/>
    <property type="match status" value="1"/>
</dbReference>
<dbReference type="GO" id="GO:0051301">
    <property type="term" value="P:cell division"/>
    <property type="evidence" value="ECO:0007669"/>
    <property type="project" value="UniProtKB-KW"/>
</dbReference>
<dbReference type="VEuPathDB" id="VectorBase:LLONM1_003543"/>
<dbReference type="GO" id="GO:0042393">
    <property type="term" value="F:histone binding"/>
    <property type="evidence" value="ECO:0007669"/>
    <property type="project" value="TreeGrafter"/>
</dbReference>
<dbReference type="Pfam" id="PF12717">
    <property type="entry name" value="Cnd1"/>
    <property type="match status" value="1"/>
</dbReference>
<evidence type="ECO:0000256" key="5">
    <source>
        <dbReference type="ARBA" id="ARBA00022618"/>
    </source>
</evidence>
<evidence type="ECO:0000256" key="6">
    <source>
        <dbReference type="ARBA" id="ARBA00022776"/>
    </source>
</evidence>
<comment type="function">
    <text evidence="10">Regulatory subunit of the condensin complex, a complex required for conversion of interphase chromatin into mitotic-like condense chromosomes. The condensin complex probably introduces positive supercoils into relaxed DNA in the presence of type I topoisomerases and converts nicked DNA into positive knotted forms in the presence of type II topoisomerases.</text>
</comment>
<dbReference type="GO" id="GO:0000779">
    <property type="term" value="C:condensed chromosome, centromeric region"/>
    <property type="evidence" value="ECO:0007669"/>
    <property type="project" value="TreeGrafter"/>
</dbReference>
<comment type="similarity">
    <text evidence="3 10">Belongs to the CND1 (condensin subunit 1) family.</text>
</comment>
<proteinExistence type="inferred from homology"/>
<reference evidence="15" key="3">
    <citation type="submission" date="2020-05" db="UniProtKB">
        <authorList>
            <consortium name="EnsemblMetazoa"/>
        </authorList>
    </citation>
    <scope>IDENTIFICATION</scope>
    <source>
        <strain evidence="15">Jacobina</strain>
    </source>
</reference>
<feature type="coiled-coil region" evidence="11">
    <location>
        <begin position="432"/>
        <end position="469"/>
    </location>
</feature>